<dbReference type="Gene3D" id="2.60.40.10">
    <property type="entry name" value="Immunoglobulins"/>
    <property type="match status" value="1"/>
</dbReference>
<name>W9DR78_METTI</name>
<gene>
    <name evidence="2" type="ORF">MettiDRAFT_2713</name>
</gene>
<evidence type="ECO:0000313" key="2">
    <source>
        <dbReference type="EMBL" id="ETA69219.1"/>
    </source>
</evidence>
<keyword evidence="3" id="KW-1185">Reference proteome</keyword>
<evidence type="ECO:0000313" key="3">
    <source>
        <dbReference type="Proteomes" id="UP000019483"/>
    </source>
</evidence>
<accession>W9DR78</accession>
<sequence>MRQQIFLFIGLTVLLSHLCIVASAQSDDVEWLDAEEYTLYWGDEVNHSGYLIKAEDFSPAKPIDVETDYVMLTINSVYGDSWGAILSNNTVGLTNNSVFDDRLNITAIEIITGNDIPAPYTVLSVAVSNSTGSIPKIVKKIDATFEFDEKFSDEIYMGERAYYILDITHMEPEPVDSVTIKAVLPDGLVFDPDSDGVWNYSFNSYGTKTLQYSVKALKPGTYEINGTLINAELNERVYSKEMNSSTLVVHGPDIKVSKTLDAYSVNLNENVNMTVDVVNEGDRAAYISLTDQLPVGGKIISGVMGGSLVLHPDSTFSVEYTVQMDKGGEIIIPSAVVKFVDSNEYSGTSYSKKILLEVIDPDVVVATSAGSGDIEDDVDYTEETVVTDESSNQTQESLEPEEDHGKLQFLYDILDKITEFLSNTKDKIL</sequence>
<dbReference type="EMBL" id="AZAJ01000001">
    <property type="protein sequence ID" value="ETA69219.1"/>
    <property type="molecule type" value="Genomic_DNA"/>
</dbReference>
<dbReference type="Pfam" id="PF01345">
    <property type="entry name" value="DUF11"/>
    <property type="match status" value="1"/>
</dbReference>
<protein>
    <recommendedName>
        <fullName evidence="1">DUF11 domain-containing protein</fullName>
    </recommendedName>
</protein>
<dbReference type="InterPro" id="IPR013783">
    <property type="entry name" value="Ig-like_fold"/>
</dbReference>
<dbReference type="InterPro" id="IPR047589">
    <property type="entry name" value="DUF11_rpt"/>
</dbReference>
<dbReference type="AlphaFoldDB" id="W9DR78"/>
<dbReference type="NCBIfam" id="TIGR01451">
    <property type="entry name" value="B_ant_repeat"/>
    <property type="match status" value="1"/>
</dbReference>
<dbReference type="InterPro" id="IPR001434">
    <property type="entry name" value="OmcB-like_DUF11"/>
</dbReference>
<organism evidence="2 3">
    <name type="scientific">Methanolobus tindarius DSM 2278</name>
    <dbReference type="NCBI Taxonomy" id="1090322"/>
    <lineage>
        <taxon>Archaea</taxon>
        <taxon>Methanobacteriati</taxon>
        <taxon>Methanobacteriota</taxon>
        <taxon>Stenosarchaea group</taxon>
        <taxon>Methanomicrobia</taxon>
        <taxon>Methanosarcinales</taxon>
        <taxon>Methanosarcinaceae</taxon>
        <taxon>Methanolobus</taxon>
    </lineage>
</organism>
<comment type="caution">
    <text evidence="2">The sequence shown here is derived from an EMBL/GenBank/DDBJ whole genome shotgun (WGS) entry which is preliminary data.</text>
</comment>
<evidence type="ECO:0000259" key="1">
    <source>
        <dbReference type="Pfam" id="PF01345"/>
    </source>
</evidence>
<dbReference type="STRING" id="1090322.MettiDRAFT_2713"/>
<reference evidence="2 3" key="1">
    <citation type="submission" date="2013-08" db="EMBL/GenBank/DDBJ databases">
        <authorList>
            <consortium name="DOE Joint Genome Institute"/>
            <person name="Eisen J."/>
            <person name="Huntemann M."/>
            <person name="Han J."/>
            <person name="Chen A."/>
            <person name="Kyrpides N."/>
            <person name="Mavromatis K."/>
            <person name="Markowitz V."/>
            <person name="Palaniappan K."/>
            <person name="Ivanova N."/>
            <person name="Schaumberg A."/>
            <person name="Pati A."/>
            <person name="Liolios K."/>
            <person name="Nordberg H.P."/>
            <person name="Cantor M.N."/>
            <person name="Hua S.X."/>
            <person name="Woyke T."/>
        </authorList>
    </citation>
    <scope>NUCLEOTIDE SEQUENCE [LARGE SCALE GENOMIC DNA]</scope>
    <source>
        <strain evidence="2 3">DSM 2278</strain>
    </source>
</reference>
<dbReference type="OrthoDB" id="141125at2157"/>
<proteinExistence type="predicted"/>
<feature type="domain" description="DUF11" evidence="1">
    <location>
        <begin position="253"/>
        <end position="303"/>
    </location>
</feature>
<dbReference type="Proteomes" id="UP000019483">
    <property type="component" value="Unassembled WGS sequence"/>
</dbReference>
<dbReference type="RefSeq" id="WP_023846351.1">
    <property type="nucleotide sequence ID" value="NZ_AZAJ01000001.1"/>
</dbReference>